<protein>
    <submittedName>
        <fullName evidence="1">Uncharacterized protein</fullName>
    </submittedName>
</protein>
<accession>A0A0U5H286</accession>
<dbReference type="RefSeq" id="WP_059056180.1">
    <property type="nucleotide sequence ID" value="NZ_CEML01000002.1"/>
</dbReference>
<dbReference type="AlphaFoldDB" id="A0A0U5H286"/>
<dbReference type="Proteomes" id="UP000066737">
    <property type="component" value="Chromosome I"/>
</dbReference>
<reference evidence="2" key="1">
    <citation type="journal article" date="2016" name="Environ. Microbiol.">
        <title>The complete genome of a viable archaeum isolated from 123-million-year-old rock salt.</title>
        <authorList>
            <person name="Jaakkola S.T."/>
            <person name="Pfeiffer F."/>
            <person name="Ravantti J.J."/>
            <person name="Guo Q."/>
            <person name="Liu Y."/>
            <person name="Chen X."/>
            <person name="Ma H."/>
            <person name="Yang C."/>
            <person name="Oksanen H.M."/>
            <person name="Bamford D.H."/>
        </authorList>
    </citation>
    <scope>NUCLEOTIDE SEQUENCE</scope>
    <source>
        <strain evidence="2">JI20-1</strain>
    </source>
</reference>
<organism evidence="1 2">
    <name type="scientific">Halobacterium hubeiense</name>
    <dbReference type="NCBI Taxonomy" id="1407499"/>
    <lineage>
        <taxon>Archaea</taxon>
        <taxon>Methanobacteriati</taxon>
        <taxon>Methanobacteriota</taxon>
        <taxon>Stenosarchaea group</taxon>
        <taxon>Halobacteria</taxon>
        <taxon>Halobacteriales</taxon>
        <taxon>Halobacteriaceae</taxon>
        <taxon>Halobacterium</taxon>
    </lineage>
</organism>
<dbReference type="EMBL" id="LN831302">
    <property type="protein sequence ID" value="CQH51042.1"/>
    <property type="molecule type" value="Genomic_DNA"/>
</dbReference>
<proteinExistence type="predicted"/>
<dbReference type="OrthoDB" id="251014at2157"/>
<evidence type="ECO:0000313" key="2">
    <source>
        <dbReference type="Proteomes" id="UP000066737"/>
    </source>
</evidence>
<dbReference type="GeneID" id="26658368"/>
<evidence type="ECO:0000313" key="1">
    <source>
        <dbReference type="EMBL" id="CQH51042.1"/>
    </source>
</evidence>
<dbReference type="KEGG" id="hhb:Hhub_1689"/>
<name>A0A0U5H286_9EURY</name>
<gene>
    <name evidence="1" type="ORF">HHUB_1689</name>
</gene>
<sequence>MATLGTKLVQMDAVPAVIHYADGGQDGPLEIQHVQVDDDTVNAVIHVQAGGTQSLARITGGLDDDELELQIPTEPAEFDSVEAFLAADDIFETAKTIVDVQTDL</sequence>
<keyword evidence="2" id="KW-1185">Reference proteome</keyword>